<feature type="transmembrane region" description="Helical" evidence="9">
    <location>
        <begin position="20"/>
        <end position="40"/>
    </location>
</feature>
<evidence type="ECO:0000313" key="12">
    <source>
        <dbReference type="EMBL" id="GAQ63997.1"/>
    </source>
</evidence>
<gene>
    <name evidence="12" type="primary">liaS_9</name>
    <name evidence="12" type="ORF">SsS58_04385</name>
</gene>
<evidence type="ECO:0000259" key="10">
    <source>
        <dbReference type="Pfam" id="PF02518"/>
    </source>
</evidence>
<dbReference type="Proteomes" id="UP000067448">
    <property type="component" value="Unassembled WGS sequence"/>
</dbReference>
<evidence type="ECO:0000259" key="11">
    <source>
        <dbReference type="Pfam" id="PF07730"/>
    </source>
</evidence>
<feature type="transmembrane region" description="Helical" evidence="9">
    <location>
        <begin position="119"/>
        <end position="138"/>
    </location>
</feature>
<dbReference type="GO" id="GO:0000155">
    <property type="term" value="F:phosphorelay sensor kinase activity"/>
    <property type="evidence" value="ECO:0007669"/>
    <property type="project" value="InterPro"/>
</dbReference>
<dbReference type="PANTHER" id="PTHR24421">
    <property type="entry name" value="NITRATE/NITRITE SENSOR PROTEIN NARX-RELATED"/>
    <property type="match status" value="1"/>
</dbReference>
<evidence type="ECO:0000256" key="6">
    <source>
        <dbReference type="ARBA" id="ARBA00022777"/>
    </source>
</evidence>
<dbReference type="GO" id="GO:0005524">
    <property type="term" value="F:ATP binding"/>
    <property type="evidence" value="ECO:0007669"/>
    <property type="project" value="UniProtKB-KW"/>
</dbReference>
<reference evidence="12 13" key="2">
    <citation type="journal article" date="2016" name="Genome Announc.">
        <title>Draft Genome Sequences of Streptomyces scabiei S58, Streptomyces turgidiscabies T45, and Streptomyces acidiscabies a10, the Pathogens of Potato Common Scab, Isolated in Japan.</title>
        <authorList>
            <person name="Tomihama T."/>
            <person name="Nishi Y."/>
            <person name="Sakai M."/>
            <person name="Ikenaga M."/>
            <person name="Okubo T."/>
            <person name="Ikeda S."/>
        </authorList>
    </citation>
    <scope>NUCLEOTIDE SEQUENCE [LARGE SCALE GENOMIC DNA]</scope>
    <source>
        <strain evidence="12 13">S58</strain>
    </source>
</reference>
<evidence type="ECO:0000256" key="4">
    <source>
        <dbReference type="ARBA" id="ARBA00022679"/>
    </source>
</evidence>
<feature type="domain" description="Histidine kinase/HSP90-like ATPase" evidence="10">
    <location>
        <begin position="312"/>
        <end position="401"/>
    </location>
</feature>
<feature type="transmembrane region" description="Helical" evidence="9">
    <location>
        <begin position="46"/>
        <end position="63"/>
    </location>
</feature>
<evidence type="ECO:0000313" key="13">
    <source>
        <dbReference type="Proteomes" id="UP000067448"/>
    </source>
</evidence>
<comment type="catalytic activity">
    <reaction evidence="1">
        <text>ATP + protein L-histidine = ADP + protein N-phospho-L-histidine.</text>
        <dbReference type="EC" id="2.7.13.3"/>
    </reaction>
</comment>
<dbReference type="InterPro" id="IPR011712">
    <property type="entry name" value="Sig_transdc_His_kin_sub3_dim/P"/>
</dbReference>
<dbReference type="InterPro" id="IPR036890">
    <property type="entry name" value="HATPase_C_sf"/>
</dbReference>
<keyword evidence="8" id="KW-0902">Two-component regulatory system</keyword>
<evidence type="ECO:0000256" key="7">
    <source>
        <dbReference type="ARBA" id="ARBA00022840"/>
    </source>
</evidence>
<dbReference type="EMBL" id="BCMM01000020">
    <property type="protein sequence ID" value="GAQ63997.1"/>
    <property type="molecule type" value="Genomic_DNA"/>
</dbReference>
<keyword evidence="4 12" id="KW-0808">Transferase</keyword>
<dbReference type="EC" id="2.7.13.3" evidence="2"/>
<dbReference type="Gene3D" id="3.30.565.10">
    <property type="entry name" value="Histidine kinase-like ATPase, C-terminal domain"/>
    <property type="match status" value="1"/>
</dbReference>
<evidence type="ECO:0000256" key="8">
    <source>
        <dbReference type="ARBA" id="ARBA00023012"/>
    </source>
</evidence>
<dbReference type="GO" id="GO:0046983">
    <property type="term" value="F:protein dimerization activity"/>
    <property type="evidence" value="ECO:0007669"/>
    <property type="project" value="InterPro"/>
</dbReference>
<reference evidence="13" key="3">
    <citation type="submission" date="2016-02" db="EMBL/GenBank/DDBJ databases">
        <title>Draft genome of pathogenic Streptomyces sp. in Japan.</title>
        <authorList>
            <person name="Tomihama T."/>
            <person name="Ikenaga M."/>
            <person name="Sakai M."/>
            <person name="Okubo T."/>
            <person name="Ikeda S."/>
        </authorList>
    </citation>
    <scope>NUCLEOTIDE SEQUENCE [LARGE SCALE GENOMIC DNA]</scope>
    <source>
        <strain evidence="13">S58</strain>
    </source>
</reference>
<name>A0A117EEM3_STRSC</name>
<feature type="domain" description="Signal transduction histidine kinase subgroup 3 dimerisation and phosphoacceptor" evidence="11">
    <location>
        <begin position="200"/>
        <end position="265"/>
    </location>
</feature>
<dbReference type="AlphaFoldDB" id="A0A117EEM3"/>
<dbReference type="SUPFAM" id="SSF55874">
    <property type="entry name" value="ATPase domain of HSP90 chaperone/DNA topoisomerase II/histidine kinase"/>
    <property type="match status" value="1"/>
</dbReference>
<dbReference type="Pfam" id="PF02518">
    <property type="entry name" value="HATPase_c"/>
    <property type="match status" value="1"/>
</dbReference>
<dbReference type="InterPro" id="IPR050482">
    <property type="entry name" value="Sensor_HK_TwoCompSys"/>
</dbReference>
<comment type="caution">
    <text evidence="12">The sequence shown here is derived from an EMBL/GenBank/DDBJ whole genome shotgun (WGS) entry which is preliminary data.</text>
</comment>
<keyword evidence="9" id="KW-0472">Membrane</keyword>
<keyword evidence="3" id="KW-0597">Phosphoprotein</keyword>
<accession>A0A117EEM3</accession>
<evidence type="ECO:0000256" key="9">
    <source>
        <dbReference type="SAM" id="Phobius"/>
    </source>
</evidence>
<feature type="transmembrane region" description="Helical" evidence="9">
    <location>
        <begin position="150"/>
        <end position="168"/>
    </location>
</feature>
<keyword evidence="9" id="KW-0812">Transmembrane</keyword>
<organism evidence="12 13">
    <name type="scientific">Streptomyces scabiei</name>
    <dbReference type="NCBI Taxonomy" id="1930"/>
    <lineage>
        <taxon>Bacteria</taxon>
        <taxon>Bacillati</taxon>
        <taxon>Actinomycetota</taxon>
        <taxon>Actinomycetes</taxon>
        <taxon>Kitasatosporales</taxon>
        <taxon>Streptomycetaceae</taxon>
        <taxon>Streptomyces</taxon>
    </lineage>
</organism>
<dbReference type="InterPro" id="IPR003594">
    <property type="entry name" value="HATPase_dom"/>
</dbReference>
<protein>
    <recommendedName>
        <fullName evidence="2">histidine kinase</fullName>
        <ecNumber evidence="2">2.7.13.3</ecNumber>
    </recommendedName>
</protein>
<keyword evidence="7" id="KW-0067">ATP-binding</keyword>
<dbReference type="CDD" id="cd16917">
    <property type="entry name" value="HATPase_UhpB-NarQ-NarX-like"/>
    <property type="match status" value="1"/>
</dbReference>
<evidence type="ECO:0000256" key="1">
    <source>
        <dbReference type="ARBA" id="ARBA00000085"/>
    </source>
</evidence>
<evidence type="ECO:0000256" key="5">
    <source>
        <dbReference type="ARBA" id="ARBA00022741"/>
    </source>
</evidence>
<dbReference type="Pfam" id="PF07730">
    <property type="entry name" value="HisKA_3"/>
    <property type="match status" value="1"/>
</dbReference>
<keyword evidence="6 12" id="KW-0418">Kinase</keyword>
<sequence length="408" mass="42750">MRTRSERRPTGPPSAPRSGVVAVAGLAVIAASIDLGELLWFERTTARAVLLAVSAAVFALAVLWRRARPVTALASVGLGYLVTSAWPGDQVTPTPALAQAGVWVAAFSAIAAGTARLRLAAIAALGAIVAADAYRVLWTAEAYDFGLVGLLYDTAVFGFMPVVVVAMADAARSRVQMAATQAEQADLLRELDARAAARDERLRLARELHDAVAGRLSAVAMRVTAVGHVHQDRHTPEGEALAEIGREVGAALGELRGALDSLRDDEAAADLVAQPSLREVEALADQVRRAGAAVDVVTCGEPTPLSHMVDLAAYRIVQEALMNVARHARPPRATVSLDYGRDRLCIRVDDEGAPQGGPRTSPTAGHGLIGMRERAALCGGSAIAGPRPDGGWRVDATLPLPTGAAWHQ</sequence>
<reference evidence="13" key="1">
    <citation type="submission" date="2015-11" db="EMBL/GenBank/DDBJ databases">
        <authorList>
            <consortium name="Cross-ministerial Strategic Innovation Promotion Program (SIP) consortium"/>
            <person name="Tomihama T."/>
            <person name="Ikenaga M."/>
            <person name="Sakai M."/>
            <person name="Okubo T."/>
            <person name="Ikeda S."/>
        </authorList>
    </citation>
    <scope>NUCLEOTIDE SEQUENCE [LARGE SCALE GENOMIC DNA]</scope>
    <source>
        <strain evidence="13">S58</strain>
    </source>
</reference>
<proteinExistence type="predicted"/>
<dbReference type="PANTHER" id="PTHR24421:SF10">
    <property type="entry name" value="NITRATE_NITRITE SENSOR PROTEIN NARQ"/>
    <property type="match status" value="1"/>
</dbReference>
<evidence type="ECO:0000256" key="3">
    <source>
        <dbReference type="ARBA" id="ARBA00022553"/>
    </source>
</evidence>
<keyword evidence="9" id="KW-1133">Transmembrane helix</keyword>
<dbReference type="GO" id="GO:0016020">
    <property type="term" value="C:membrane"/>
    <property type="evidence" value="ECO:0007669"/>
    <property type="project" value="InterPro"/>
</dbReference>
<dbReference type="Gene3D" id="1.20.5.1930">
    <property type="match status" value="1"/>
</dbReference>
<keyword evidence="5" id="KW-0547">Nucleotide-binding</keyword>
<feature type="transmembrane region" description="Helical" evidence="9">
    <location>
        <begin position="70"/>
        <end position="88"/>
    </location>
</feature>
<evidence type="ECO:0000256" key="2">
    <source>
        <dbReference type="ARBA" id="ARBA00012438"/>
    </source>
</evidence>